<evidence type="ECO:0000313" key="3">
    <source>
        <dbReference type="Proteomes" id="UP000241818"/>
    </source>
</evidence>
<sequence length="360" mass="39904">MPDSSSASVPSAHEATAEVLKNAALSTESGSSKSSDAADESALEHLNVDSSDDADSALGDMAPVPSTYSATSSIYHYVEENGRTYHKYKEGKYLLPNDEAEMDRLDLQHQLWSITLFEELFLAPVKNLHNILDIGTGTGIWAIEAANKYPSAHVIGSDLSPIQPEYVPPNCHFEVDDVEDEWNYSQKFDLVHGRALVTCFKDPFFVISSALDALNPGGFLEFHDFVIPLRSIDDSLQGTAFQSWQEKTFDAADKLGTSWRNSANYSRYLEEAGFVDVVEKHFQWPINPWAKGARMKTIGAYCQENILRGMEALSMAVLTRGAGMTKEEVMELTAAAKRDVPNRDIHAYVPLIVVYGRKPE</sequence>
<protein>
    <recommendedName>
        <fullName evidence="4">Methyltransferase domain-containing protein</fullName>
    </recommendedName>
</protein>
<proteinExistence type="predicted"/>
<evidence type="ECO:0008006" key="4">
    <source>
        <dbReference type="Google" id="ProtNLM"/>
    </source>
</evidence>
<dbReference type="EMBL" id="KZ679012">
    <property type="protein sequence ID" value="PSS16969.1"/>
    <property type="molecule type" value="Genomic_DNA"/>
</dbReference>
<reference evidence="2 3" key="1">
    <citation type="journal article" date="2018" name="New Phytol.">
        <title>Comparative genomics and transcriptomics depict ericoid mycorrhizal fungi as versatile saprotrophs and plant mutualists.</title>
        <authorList>
            <person name="Martino E."/>
            <person name="Morin E."/>
            <person name="Grelet G.A."/>
            <person name="Kuo A."/>
            <person name="Kohler A."/>
            <person name="Daghino S."/>
            <person name="Barry K.W."/>
            <person name="Cichocki N."/>
            <person name="Clum A."/>
            <person name="Dockter R.B."/>
            <person name="Hainaut M."/>
            <person name="Kuo R.C."/>
            <person name="LaButti K."/>
            <person name="Lindahl B.D."/>
            <person name="Lindquist E.A."/>
            <person name="Lipzen A."/>
            <person name="Khouja H.R."/>
            <person name="Magnuson J."/>
            <person name="Murat C."/>
            <person name="Ohm R.A."/>
            <person name="Singer S.W."/>
            <person name="Spatafora J.W."/>
            <person name="Wang M."/>
            <person name="Veneault-Fourrey C."/>
            <person name="Henrissat B."/>
            <person name="Grigoriev I.V."/>
            <person name="Martin F.M."/>
            <person name="Perotto S."/>
        </authorList>
    </citation>
    <scope>NUCLEOTIDE SEQUENCE [LARGE SCALE GENOMIC DNA]</scope>
    <source>
        <strain evidence="2 3">ATCC 22711</strain>
    </source>
</reference>
<organism evidence="2 3">
    <name type="scientific">Amorphotheca resinae ATCC 22711</name>
    <dbReference type="NCBI Taxonomy" id="857342"/>
    <lineage>
        <taxon>Eukaryota</taxon>
        <taxon>Fungi</taxon>
        <taxon>Dikarya</taxon>
        <taxon>Ascomycota</taxon>
        <taxon>Pezizomycotina</taxon>
        <taxon>Leotiomycetes</taxon>
        <taxon>Helotiales</taxon>
        <taxon>Amorphothecaceae</taxon>
        <taxon>Amorphotheca</taxon>
    </lineage>
</organism>
<dbReference type="Proteomes" id="UP000241818">
    <property type="component" value="Unassembled WGS sequence"/>
</dbReference>
<dbReference type="PANTHER" id="PTHR43591:SF102">
    <property type="entry name" value="S-ADENOSYL-L-METHIONINE-DEPENDENT METHYLTRANSFERASE"/>
    <property type="match status" value="1"/>
</dbReference>
<dbReference type="InterPro" id="IPR029063">
    <property type="entry name" value="SAM-dependent_MTases_sf"/>
</dbReference>
<feature type="region of interest" description="Disordered" evidence="1">
    <location>
        <begin position="1"/>
        <end position="61"/>
    </location>
</feature>
<evidence type="ECO:0000313" key="2">
    <source>
        <dbReference type="EMBL" id="PSS16969.1"/>
    </source>
</evidence>
<dbReference type="GeneID" id="36574846"/>
<name>A0A2T3B0N4_AMORE</name>
<dbReference type="SUPFAM" id="SSF53335">
    <property type="entry name" value="S-adenosyl-L-methionine-dependent methyltransferases"/>
    <property type="match status" value="1"/>
</dbReference>
<dbReference type="PANTHER" id="PTHR43591">
    <property type="entry name" value="METHYLTRANSFERASE"/>
    <property type="match status" value="1"/>
</dbReference>
<keyword evidence="3" id="KW-1185">Reference proteome</keyword>
<dbReference type="RefSeq" id="XP_024720477.1">
    <property type="nucleotide sequence ID" value="XM_024866765.1"/>
</dbReference>
<dbReference type="STRING" id="857342.A0A2T3B0N4"/>
<dbReference type="Gene3D" id="3.40.50.150">
    <property type="entry name" value="Vaccinia Virus protein VP39"/>
    <property type="match status" value="1"/>
</dbReference>
<evidence type="ECO:0000256" key="1">
    <source>
        <dbReference type="SAM" id="MobiDB-lite"/>
    </source>
</evidence>
<accession>A0A2T3B0N4</accession>
<dbReference type="AlphaFoldDB" id="A0A2T3B0N4"/>
<dbReference type="GO" id="GO:0008168">
    <property type="term" value="F:methyltransferase activity"/>
    <property type="evidence" value="ECO:0007669"/>
    <property type="project" value="TreeGrafter"/>
</dbReference>
<dbReference type="OrthoDB" id="2013972at2759"/>
<dbReference type="InParanoid" id="A0A2T3B0N4"/>
<dbReference type="CDD" id="cd02440">
    <property type="entry name" value="AdoMet_MTases"/>
    <property type="match status" value="1"/>
</dbReference>
<gene>
    <name evidence="2" type="ORF">M430DRAFT_35563</name>
</gene>
<dbReference type="Pfam" id="PF13489">
    <property type="entry name" value="Methyltransf_23"/>
    <property type="match status" value="1"/>
</dbReference>
<feature type="compositionally biased region" description="Low complexity" evidence="1">
    <location>
        <begin position="23"/>
        <end position="35"/>
    </location>
</feature>